<name>A0ABT6CWG2_9MICC</name>
<gene>
    <name evidence="1" type="ORF">P4U43_11405</name>
</gene>
<dbReference type="Proteomes" id="UP001220456">
    <property type="component" value="Unassembled WGS sequence"/>
</dbReference>
<protein>
    <submittedName>
        <fullName evidence="1">Uncharacterized protein</fullName>
    </submittedName>
</protein>
<dbReference type="EMBL" id="JAROKN010000030">
    <property type="protein sequence ID" value="MDF9278396.1"/>
    <property type="molecule type" value="Genomic_DNA"/>
</dbReference>
<sequence length="247" mass="26971">MSASSGLNPASLFRSLCRSSPWRWETVRFSVSWISTDGESDPLRAWVRRPQALRVETAEGALLHSSTGNEHSRDSFYVSASKSSWLVAPNLVSPVYNETGYVHRRPKAAYGEPAFGDPRWSAMLDPVELAGDAPVPYETPFANRVELEDISEDVHEGRRVLAATATPNISYQPFTPGRPLIGTGRTRVLVDVATAICVSTTALDGELAGCGHRLAISGVDEYMVDDLFTDAAPTLTDVRDHIPWQVG</sequence>
<accession>A0ABT6CWG2</accession>
<organism evidence="1 2">
    <name type="scientific">Arthrobacter vasquezii</name>
    <dbReference type="NCBI Taxonomy" id="2977629"/>
    <lineage>
        <taxon>Bacteria</taxon>
        <taxon>Bacillati</taxon>
        <taxon>Actinomycetota</taxon>
        <taxon>Actinomycetes</taxon>
        <taxon>Micrococcales</taxon>
        <taxon>Micrococcaceae</taxon>
        <taxon>Arthrobacter</taxon>
    </lineage>
</organism>
<comment type="caution">
    <text evidence="1">The sequence shown here is derived from an EMBL/GenBank/DDBJ whole genome shotgun (WGS) entry which is preliminary data.</text>
</comment>
<reference evidence="1 2" key="1">
    <citation type="journal article" date="2023" name="Int. J. Syst. Evol. Microbiol.">
        <title>Arthrobacter vasquezii sp. nov., isolated from a soil sample from Union Glacier, Antarctica.</title>
        <authorList>
            <person name="Valenzuela-Ibaceta F."/>
            <person name="Carrasco V."/>
            <person name="Lagos-Moraga S."/>
            <person name="Dietz-Vargas C."/>
            <person name="Navarro C.A."/>
            <person name="Perez-Donoso J.M."/>
        </authorList>
    </citation>
    <scope>NUCLEOTIDE SEQUENCE [LARGE SCALE GENOMIC DNA]</scope>
    <source>
        <strain evidence="1 2">EH-1B-1</strain>
    </source>
</reference>
<evidence type="ECO:0000313" key="1">
    <source>
        <dbReference type="EMBL" id="MDF9278396.1"/>
    </source>
</evidence>
<keyword evidence="2" id="KW-1185">Reference proteome</keyword>
<proteinExistence type="predicted"/>
<evidence type="ECO:0000313" key="2">
    <source>
        <dbReference type="Proteomes" id="UP001220456"/>
    </source>
</evidence>
<dbReference type="RefSeq" id="WP_277358844.1">
    <property type="nucleotide sequence ID" value="NZ_JAROKN010000030.1"/>
</dbReference>